<keyword evidence="7" id="KW-1185">Reference proteome</keyword>
<dbReference type="CDD" id="cd00118">
    <property type="entry name" value="LysM"/>
    <property type="match status" value="1"/>
</dbReference>
<dbReference type="EMBL" id="REFV01000002">
    <property type="protein sequence ID" value="RMB63310.1"/>
    <property type="molecule type" value="Genomic_DNA"/>
</dbReference>
<dbReference type="SUPFAM" id="SSF54106">
    <property type="entry name" value="LysM domain"/>
    <property type="match status" value="1"/>
</dbReference>
<comment type="caution">
    <text evidence="6">The sequence shown here is derived from an EMBL/GenBank/DDBJ whole genome shotgun (WGS) entry which is preliminary data.</text>
</comment>
<gene>
    <name evidence="6" type="primary">lysM</name>
    <name evidence="6" type="ORF">EAX61_02650</name>
</gene>
<dbReference type="Gene3D" id="3.10.350.10">
    <property type="entry name" value="LysM domain"/>
    <property type="match status" value="1"/>
</dbReference>
<feature type="domain" description="LysM" evidence="5">
    <location>
        <begin position="112"/>
        <end position="161"/>
    </location>
</feature>
<evidence type="ECO:0000259" key="5">
    <source>
        <dbReference type="PROSITE" id="PS51782"/>
    </source>
</evidence>
<dbReference type="InterPro" id="IPR018392">
    <property type="entry name" value="LysM"/>
</dbReference>
<dbReference type="AlphaFoldDB" id="A0A3M0GEZ9"/>
<dbReference type="FunFam" id="3.10.350.10:FF:000001">
    <property type="entry name" value="Peptidoglycan-binding protein LysM"/>
    <property type="match status" value="1"/>
</dbReference>
<dbReference type="PROSITE" id="PS50914">
    <property type="entry name" value="BON"/>
    <property type="match status" value="1"/>
</dbReference>
<accession>A0A3M0GEZ9</accession>
<evidence type="ECO:0000256" key="2">
    <source>
        <dbReference type="ARBA" id="ARBA00022490"/>
    </source>
</evidence>
<dbReference type="NCBIfam" id="NF008399">
    <property type="entry name" value="PRK11198.1"/>
    <property type="match status" value="1"/>
</dbReference>
<name>A0A3M0GEZ9_9FLAO</name>
<dbReference type="OrthoDB" id="370541at2"/>
<organism evidence="6 7">
    <name type="scientific">Dokdonia sinensis</name>
    <dbReference type="NCBI Taxonomy" id="2479847"/>
    <lineage>
        <taxon>Bacteria</taxon>
        <taxon>Pseudomonadati</taxon>
        <taxon>Bacteroidota</taxon>
        <taxon>Flavobacteriia</taxon>
        <taxon>Flavobacteriales</taxon>
        <taxon>Flavobacteriaceae</taxon>
        <taxon>Dokdonia</taxon>
    </lineage>
</organism>
<dbReference type="Proteomes" id="UP000281985">
    <property type="component" value="Unassembled WGS sequence"/>
</dbReference>
<evidence type="ECO:0000259" key="4">
    <source>
        <dbReference type="PROSITE" id="PS50914"/>
    </source>
</evidence>
<evidence type="ECO:0000313" key="6">
    <source>
        <dbReference type="EMBL" id="RMB63310.1"/>
    </source>
</evidence>
<evidence type="ECO:0000256" key="3">
    <source>
        <dbReference type="ARBA" id="ARBA00072219"/>
    </source>
</evidence>
<dbReference type="RefSeq" id="WP_121916112.1">
    <property type="nucleotide sequence ID" value="NZ_REFV01000002.1"/>
</dbReference>
<dbReference type="GO" id="GO:0005737">
    <property type="term" value="C:cytoplasm"/>
    <property type="evidence" value="ECO:0007669"/>
    <property type="project" value="UniProtKB-SubCell"/>
</dbReference>
<comment type="subcellular location">
    <subcellularLocation>
        <location evidence="1">Cytoplasm</location>
    </subcellularLocation>
</comment>
<dbReference type="InterPro" id="IPR052196">
    <property type="entry name" value="Bact_Kbp"/>
</dbReference>
<feature type="domain" description="BON" evidence="4">
    <location>
        <begin position="38"/>
        <end position="106"/>
    </location>
</feature>
<dbReference type="PANTHER" id="PTHR34700">
    <property type="entry name" value="POTASSIUM BINDING PROTEIN KBP"/>
    <property type="match status" value="1"/>
</dbReference>
<reference evidence="6 7" key="1">
    <citation type="submission" date="2018-10" db="EMBL/GenBank/DDBJ databases">
        <title>Dokdonia luteus sp. nov., isolated from sea water.</title>
        <authorList>
            <person name="Zhou L.Y."/>
            <person name="Du Z.J."/>
        </authorList>
    </citation>
    <scope>NUCLEOTIDE SEQUENCE [LARGE SCALE GENOMIC DNA]</scope>
    <source>
        <strain evidence="6 7">SH27</strain>
    </source>
</reference>
<evidence type="ECO:0000256" key="1">
    <source>
        <dbReference type="ARBA" id="ARBA00004496"/>
    </source>
</evidence>
<keyword evidence="2" id="KW-0963">Cytoplasm</keyword>
<dbReference type="InterPro" id="IPR007055">
    <property type="entry name" value="BON_dom"/>
</dbReference>
<sequence>MGLFSFIKNAGAKVFGIGKTDAEEAAEKAAAAEEKIAMANAKAASNMSETIHDLGLDVDNLDISIDGDVAVVTGSANDQATREKVILVVGNSTGIATVDDRLTVENPEPEARFYTVEKGDYLSKISKEVYGDAMKYNVIFEANKPMLTDPDKIYPGQVLRIPHLDK</sequence>
<proteinExistence type="predicted"/>
<dbReference type="SMART" id="SM00257">
    <property type="entry name" value="LysM"/>
    <property type="match status" value="1"/>
</dbReference>
<dbReference type="Pfam" id="PF01476">
    <property type="entry name" value="LysM"/>
    <property type="match status" value="1"/>
</dbReference>
<dbReference type="PANTHER" id="PTHR34700:SF8">
    <property type="entry name" value="POTASSIUM BINDING PROTEIN KBP"/>
    <property type="match status" value="1"/>
</dbReference>
<dbReference type="PROSITE" id="PS51782">
    <property type="entry name" value="LYSM"/>
    <property type="match status" value="1"/>
</dbReference>
<dbReference type="InterPro" id="IPR036779">
    <property type="entry name" value="LysM_dom_sf"/>
</dbReference>
<protein>
    <recommendedName>
        <fullName evidence="3">Potassium binding protein Kbp</fullName>
    </recommendedName>
</protein>
<evidence type="ECO:0000313" key="7">
    <source>
        <dbReference type="Proteomes" id="UP000281985"/>
    </source>
</evidence>